<protein>
    <submittedName>
        <fullName evidence="8">Magnesium transporter nipa2</fullName>
    </submittedName>
</protein>
<comment type="similarity">
    <text evidence="2">Belongs to the NIPA family.</text>
</comment>
<keyword evidence="9" id="KW-1185">Reference proteome</keyword>
<dbReference type="SUPFAM" id="SSF103481">
    <property type="entry name" value="Multidrug resistance efflux transporter EmrE"/>
    <property type="match status" value="1"/>
</dbReference>
<evidence type="ECO:0000256" key="5">
    <source>
        <dbReference type="ARBA" id="ARBA00023136"/>
    </source>
</evidence>
<feature type="region of interest" description="Disordered" evidence="6">
    <location>
        <begin position="430"/>
        <end position="458"/>
    </location>
</feature>
<sequence length="470" mass="52034">MNNQTDNDDRPTSLRNFYLGLMLALLSTLFIGCSFIVKKIALIRLERSGTRACEGGYGYLKDWLWWVGLILIGVGEGANFIAYAFAPASLVTPLGGLSVLVTAMLSSKFLNERLNLVGKLGCIVCLSGSTIVVLHAPKEQEIESMKDLTQKFLNPAYISYACAIIILAVVLIFYLSPRIGKSNPLVYLSISGMIGSLSVMACKGIGVGIREAFINPYSTLSSPLFWTLIIQLLVSITVQMNFLNMALDVFNTNIVTPLLYVIFTGCVLIASSLLFQEWYALTIEDHFGNICGLLCIVSGIFLITALRDMDIDWHVIRQSMKAGPGSYDRLKTKADFDEEDEEGDDQHSLPHGLRQRMLQKHTRAFSYQVDDLMTTEVRTDQPKYGALGSPRTFMNKRKHSVELRKGYATYESDPEITAHNDMEEGRFSGYKGSSAPITSLASSTGSSSPNNFEQRTNAPVAMVKPMHHLQ</sequence>
<evidence type="ECO:0000256" key="2">
    <source>
        <dbReference type="ARBA" id="ARBA00007230"/>
    </source>
</evidence>
<name>A0ABD2QA20_9PLAT</name>
<feature type="transmembrane region" description="Helical" evidence="7">
    <location>
        <begin position="117"/>
        <end position="137"/>
    </location>
</feature>
<feature type="transmembrane region" description="Helical" evidence="7">
    <location>
        <begin position="80"/>
        <end position="105"/>
    </location>
</feature>
<evidence type="ECO:0000256" key="1">
    <source>
        <dbReference type="ARBA" id="ARBA00004141"/>
    </source>
</evidence>
<feature type="compositionally biased region" description="Low complexity" evidence="6">
    <location>
        <begin position="439"/>
        <end position="448"/>
    </location>
</feature>
<feature type="transmembrane region" description="Helical" evidence="7">
    <location>
        <begin position="224"/>
        <end position="243"/>
    </location>
</feature>
<dbReference type="EMBL" id="JBJKFK010000544">
    <property type="protein sequence ID" value="KAL3316403.1"/>
    <property type="molecule type" value="Genomic_DNA"/>
</dbReference>
<evidence type="ECO:0000256" key="7">
    <source>
        <dbReference type="SAM" id="Phobius"/>
    </source>
</evidence>
<dbReference type="GO" id="GO:0015693">
    <property type="term" value="P:magnesium ion transport"/>
    <property type="evidence" value="ECO:0007669"/>
    <property type="project" value="UniProtKB-ARBA"/>
</dbReference>
<gene>
    <name evidence="8" type="primary">NIPA2</name>
    <name evidence="8" type="ORF">Ciccas_004957</name>
</gene>
<dbReference type="PANTHER" id="PTHR12570">
    <property type="match status" value="1"/>
</dbReference>
<evidence type="ECO:0000313" key="9">
    <source>
        <dbReference type="Proteomes" id="UP001626550"/>
    </source>
</evidence>
<feature type="transmembrane region" description="Helical" evidence="7">
    <location>
        <begin position="187"/>
        <end position="209"/>
    </location>
</feature>
<dbReference type="InterPro" id="IPR037185">
    <property type="entry name" value="EmrE-like"/>
</dbReference>
<dbReference type="PANTHER" id="PTHR12570:SF92">
    <property type="entry name" value="SPICHTHYIN, ISOFORM B"/>
    <property type="match status" value="1"/>
</dbReference>
<feature type="transmembrane region" description="Helical" evidence="7">
    <location>
        <begin position="17"/>
        <end position="37"/>
    </location>
</feature>
<keyword evidence="3 7" id="KW-0812">Transmembrane</keyword>
<evidence type="ECO:0000256" key="6">
    <source>
        <dbReference type="SAM" id="MobiDB-lite"/>
    </source>
</evidence>
<evidence type="ECO:0000313" key="8">
    <source>
        <dbReference type="EMBL" id="KAL3316403.1"/>
    </source>
</evidence>
<keyword evidence="5 7" id="KW-0472">Membrane</keyword>
<comment type="caution">
    <text evidence="8">The sequence shown here is derived from an EMBL/GenBank/DDBJ whole genome shotgun (WGS) entry which is preliminary data.</text>
</comment>
<feature type="transmembrane region" description="Helical" evidence="7">
    <location>
        <begin position="287"/>
        <end position="306"/>
    </location>
</feature>
<feature type="transmembrane region" description="Helical" evidence="7">
    <location>
        <begin position="255"/>
        <end position="275"/>
    </location>
</feature>
<comment type="subcellular location">
    <subcellularLocation>
        <location evidence="1">Membrane</location>
        <topology evidence="1">Multi-pass membrane protein</topology>
    </subcellularLocation>
</comment>
<dbReference type="AlphaFoldDB" id="A0ABD2QA20"/>
<reference evidence="8 9" key="1">
    <citation type="submission" date="2024-11" db="EMBL/GenBank/DDBJ databases">
        <title>Adaptive evolution of stress response genes in parasites aligns with host niche diversity.</title>
        <authorList>
            <person name="Hahn C."/>
            <person name="Resl P."/>
        </authorList>
    </citation>
    <scope>NUCLEOTIDE SEQUENCE [LARGE SCALE GENOMIC DNA]</scope>
    <source>
        <strain evidence="8">EGGRZ-B1_66</strain>
        <tissue evidence="8">Body</tissue>
    </source>
</reference>
<dbReference type="InterPro" id="IPR008521">
    <property type="entry name" value="Mg_trans_NIPA"/>
</dbReference>
<keyword evidence="4 7" id="KW-1133">Transmembrane helix</keyword>
<evidence type="ECO:0000256" key="4">
    <source>
        <dbReference type="ARBA" id="ARBA00022989"/>
    </source>
</evidence>
<dbReference type="Pfam" id="PF05653">
    <property type="entry name" value="Mg_trans_NIPA"/>
    <property type="match status" value="1"/>
</dbReference>
<dbReference type="GO" id="GO:0016020">
    <property type="term" value="C:membrane"/>
    <property type="evidence" value="ECO:0007669"/>
    <property type="project" value="UniProtKB-SubCell"/>
</dbReference>
<accession>A0ABD2QA20</accession>
<organism evidence="8 9">
    <name type="scientific">Cichlidogyrus casuarinus</name>
    <dbReference type="NCBI Taxonomy" id="1844966"/>
    <lineage>
        <taxon>Eukaryota</taxon>
        <taxon>Metazoa</taxon>
        <taxon>Spiralia</taxon>
        <taxon>Lophotrochozoa</taxon>
        <taxon>Platyhelminthes</taxon>
        <taxon>Monogenea</taxon>
        <taxon>Monopisthocotylea</taxon>
        <taxon>Dactylogyridea</taxon>
        <taxon>Ancyrocephalidae</taxon>
        <taxon>Cichlidogyrus</taxon>
    </lineage>
</organism>
<feature type="region of interest" description="Disordered" evidence="6">
    <location>
        <begin position="334"/>
        <end position="353"/>
    </location>
</feature>
<feature type="transmembrane region" description="Helical" evidence="7">
    <location>
        <begin position="157"/>
        <end position="175"/>
    </location>
</feature>
<dbReference type="Proteomes" id="UP001626550">
    <property type="component" value="Unassembled WGS sequence"/>
</dbReference>
<feature type="transmembrane region" description="Helical" evidence="7">
    <location>
        <begin position="58"/>
        <end position="74"/>
    </location>
</feature>
<evidence type="ECO:0000256" key="3">
    <source>
        <dbReference type="ARBA" id="ARBA00022692"/>
    </source>
</evidence>
<proteinExistence type="inferred from homology"/>